<dbReference type="Gene3D" id="3.40.50.1820">
    <property type="entry name" value="alpha/beta hydrolase"/>
    <property type="match status" value="1"/>
</dbReference>
<dbReference type="PANTHER" id="PTHR43798">
    <property type="entry name" value="MONOACYLGLYCEROL LIPASE"/>
    <property type="match status" value="1"/>
</dbReference>
<dbReference type="KEGG" id="mbd:MEBOL_007607"/>
<keyword evidence="3" id="KW-1185">Reference proteome</keyword>
<dbReference type="SUPFAM" id="SSF53474">
    <property type="entry name" value="alpha/beta-Hydrolases"/>
    <property type="match status" value="1"/>
</dbReference>
<reference evidence="2 3" key="1">
    <citation type="submission" date="2017-06" db="EMBL/GenBank/DDBJ databases">
        <authorList>
            <person name="Kim H.J."/>
            <person name="Triplett B.A."/>
        </authorList>
    </citation>
    <scope>NUCLEOTIDE SEQUENCE [LARGE SCALE GENOMIC DNA]</scope>
    <source>
        <strain evidence="2 3">DSM 14713</strain>
    </source>
</reference>
<proteinExistence type="predicted"/>
<dbReference type="Proteomes" id="UP000217289">
    <property type="component" value="Chromosome"/>
</dbReference>
<dbReference type="GO" id="GO:0016787">
    <property type="term" value="F:hydrolase activity"/>
    <property type="evidence" value="ECO:0007669"/>
    <property type="project" value="UniProtKB-KW"/>
</dbReference>
<dbReference type="EMBL" id="CP022163">
    <property type="protein sequence ID" value="ATB34106.1"/>
    <property type="molecule type" value="Genomic_DNA"/>
</dbReference>
<dbReference type="PRINTS" id="PR00111">
    <property type="entry name" value="ABHYDROLASE"/>
</dbReference>
<evidence type="ECO:0000313" key="2">
    <source>
        <dbReference type="EMBL" id="ATB34106.1"/>
    </source>
</evidence>
<dbReference type="AlphaFoldDB" id="A0A250IT42"/>
<dbReference type="InterPro" id="IPR000073">
    <property type="entry name" value="AB_hydrolase_1"/>
</dbReference>
<keyword evidence="2" id="KW-0378">Hydrolase</keyword>
<evidence type="ECO:0000259" key="1">
    <source>
        <dbReference type="Pfam" id="PF00561"/>
    </source>
</evidence>
<dbReference type="InterPro" id="IPR050266">
    <property type="entry name" value="AB_hydrolase_sf"/>
</dbReference>
<accession>A0A250IT42</accession>
<gene>
    <name evidence="2" type="ORF">MEBOL_007607</name>
</gene>
<dbReference type="OrthoDB" id="9785408at2"/>
<sequence length="269" mass="29871">MPFLNVNGTRLYYEDSGGSGEPVVFSHGLLWSCRMFDKQVAALKDRYRCIAYDHRGQGRSEVGGVETVDMETVYSDGVALIEQLGVGPCHFVGLSMGGFVGMRLAARRPELLRSLVLLETSADPEPAVNVPRYHLLNFVARWFGMRWVTGRVMPIMFGRTFLEDASRSAERAVWERQLAEIRKDIWRAVNGVVRRKSVYEELSLIRTPTLIMVGAEDTATVPAKSERIHGAIAGSRLVKLPRGGHTSSVEEAELINAELEGFLGAYRAA</sequence>
<protein>
    <submittedName>
        <fullName evidence="2">Alpha/beta hydrolase fold having protein</fullName>
    </submittedName>
</protein>
<dbReference type="Pfam" id="PF00561">
    <property type="entry name" value="Abhydrolase_1"/>
    <property type="match status" value="1"/>
</dbReference>
<feature type="domain" description="AB hydrolase-1" evidence="1">
    <location>
        <begin position="22"/>
        <end position="251"/>
    </location>
</feature>
<evidence type="ECO:0000313" key="3">
    <source>
        <dbReference type="Proteomes" id="UP000217289"/>
    </source>
</evidence>
<dbReference type="InterPro" id="IPR029058">
    <property type="entry name" value="AB_hydrolase_fold"/>
</dbReference>
<organism evidence="2 3">
    <name type="scientific">Melittangium boletus DSM 14713</name>
    <dbReference type="NCBI Taxonomy" id="1294270"/>
    <lineage>
        <taxon>Bacteria</taxon>
        <taxon>Pseudomonadati</taxon>
        <taxon>Myxococcota</taxon>
        <taxon>Myxococcia</taxon>
        <taxon>Myxococcales</taxon>
        <taxon>Cystobacterineae</taxon>
        <taxon>Archangiaceae</taxon>
        <taxon>Melittangium</taxon>
    </lineage>
</organism>
<dbReference type="RefSeq" id="WP_095982051.1">
    <property type="nucleotide sequence ID" value="NZ_CP022163.1"/>
</dbReference>
<name>A0A250IT42_9BACT</name>